<dbReference type="GO" id="GO:0006310">
    <property type="term" value="P:DNA recombination"/>
    <property type="evidence" value="ECO:0007669"/>
    <property type="project" value="UniProtKB-KW"/>
</dbReference>
<dbReference type="PROSITE" id="PS00333">
    <property type="entry name" value="DNA_LIGASE_A2"/>
    <property type="match status" value="1"/>
</dbReference>
<dbReference type="CDD" id="cd07900">
    <property type="entry name" value="Adenylation_DNA_ligase_I_Euk"/>
    <property type="match status" value="1"/>
</dbReference>
<dbReference type="PROSITE" id="PS00697">
    <property type="entry name" value="DNA_LIGASE_A1"/>
    <property type="match status" value="1"/>
</dbReference>
<dbReference type="OrthoDB" id="206088at2759"/>
<keyword evidence="3 14" id="KW-0436">Ligase</keyword>
<evidence type="ECO:0000313" key="18">
    <source>
        <dbReference type="EMBL" id="KNE55052.1"/>
    </source>
</evidence>
<organism evidence="18 19">
    <name type="scientific">Allomyces macrogynus (strain ATCC 38327)</name>
    <name type="common">Allomyces javanicus var. macrogynus</name>
    <dbReference type="NCBI Taxonomy" id="578462"/>
    <lineage>
        <taxon>Eukaryota</taxon>
        <taxon>Fungi</taxon>
        <taxon>Fungi incertae sedis</taxon>
        <taxon>Blastocladiomycota</taxon>
        <taxon>Blastocladiomycetes</taxon>
        <taxon>Blastocladiales</taxon>
        <taxon>Blastocladiaceae</taxon>
        <taxon>Allomyces</taxon>
    </lineage>
</organism>
<dbReference type="GO" id="GO:0003677">
    <property type="term" value="F:DNA binding"/>
    <property type="evidence" value="ECO:0007669"/>
    <property type="project" value="InterPro"/>
</dbReference>
<dbReference type="Pfam" id="PF04679">
    <property type="entry name" value="DNA_ligase_A_C"/>
    <property type="match status" value="1"/>
</dbReference>
<dbReference type="NCBIfam" id="TIGR00574">
    <property type="entry name" value="dnl1"/>
    <property type="match status" value="1"/>
</dbReference>
<sequence length="805" mass="88278">MPPKKPTEPPAGQRSIAAFFTKKSAPRTTAAPAPAPAAAASSSSSLRVTDTVVLVSTPDSIEIASTSNTPADKAPVCPPPAKRRRIVDSDDEDNDGIKVVAVAASAVPEATAATAEPAGPVADRPAPAALSDVVMIEHDAPPPPPRPKRRRARESDDEDAGVEEDGGDDHEKVAGSDMDEDEEVEPPVVSEPATYADLCEMFEAVEKTTKRLEIASILTKFLVKIIKHSADDLLAIIYLCINRLGPEYEGLELGIGESILMKAIAEATGRTLQKIKADLGTVGDLGTVAQQSRGHQSTMFQPKPLLVPRVFKTLKEIAKITGSASQKIKVDKIKTLLVSCRGNEAKFLVRSLEGKLRIGLAERTVLVALAHAFVYRKKKHPPDSDLKAAEETIKSVYSELPSYDLIVPALLKYPVKSLPDHCHLTPGIPLKPMLAHPTKAISEVLDRFEGKPFTCEFKYDGERAQIHLLENGKTFIYSRNSENLSPKYPDVMGRLDKIGKEGTISFVLDCEAVAWDREQQCILPFQVLSTRKRKDVTEASIKVQVCIFVFDLLYLNGESLLRHTLKTRRGLLLDHFTEIPGEFQFAKSMESRELDDIQAFLDDSVAGNCEGLMVKTLEDESSYEPSKRSRNWLKVKKDYLEGVGDSLDLVVIGGFTGKGKRTGVYGGFLLASYDPGNEEYQSICKIGTGFSEEMLTQLAESLKAHIIAAPRSYYNLGDAKADVWFDPVQVWEVKAADLSISPVYKSGVGLVDPNKGISLRFPRFIRIRDDKKPEDATTGEQVADMYQRQQINDAKQTKGGEDDEY</sequence>
<feature type="compositionally biased region" description="Low complexity" evidence="16">
    <location>
        <begin position="26"/>
        <end position="45"/>
    </location>
</feature>
<dbReference type="PANTHER" id="PTHR45674:SF4">
    <property type="entry name" value="DNA LIGASE 1"/>
    <property type="match status" value="1"/>
</dbReference>
<dbReference type="Proteomes" id="UP000054350">
    <property type="component" value="Unassembled WGS sequence"/>
</dbReference>
<dbReference type="InterPro" id="IPR016059">
    <property type="entry name" value="DNA_ligase_ATP-dep_CS"/>
</dbReference>
<evidence type="ECO:0000256" key="10">
    <source>
        <dbReference type="ARBA" id="ARBA00023204"/>
    </source>
</evidence>
<dbReference type="InterPro" id="IPR012340">
    <property type="entry name" value="NA-bd_OB-fold"/>
</dbReference>
<keyword evidence="9 14" id="KW-0233">DNA recombination</keyword>
<dbReference type="EC" id="6.5.1.1" evidence="14"/>
<dbReference type="GO" id="GO:0003910">
    <property type="term" value="F:DNA ligase (ATP) activity"/>
    <property type="evidence" value="ECO:0007669"/>
    <property type="project" value="UniProtKB-EC"/>
</dbReference>
<gene>
    <name evidence="18" type="ORF">AMAG_00989</name>
</gene>
<reference evidence="19" key="2">
    <citation type="submission" date="2009-11" db="EMBL/GenBank/DDBJ databases">
        <title>The Genome Sequence of Allomyces macrogynus strain ATCC 38327.</title>
        <authorList>
            <consortium name="The Broad Institute Genome Sequencing Platform"/>
            <person name="Russ C."/>
            <person name="Cuomo C."/>
            <person name="Shea T."/>
            <person name="Young S.K."/>
            <person name="Zeng Q."/>
            <person name="Koehrsen M."/>
            <person name="Haas B."/>
            <person name="Borodovsky M."/>
            <person name="Guigo R."/>
            <person name="Alvarado L."/>
            <person name="Berlin A."/>
            <person name="Borenstein D."/>
            <person name="Chen Z."/>
            <person name="Engels R."/>
            <person name="Freedman E."/>
            <person name="Gellesch M."/>
            <person name="Goldberg J."/>
            <person name="Griggs A."/>
            <person name="Gujja S."/>
            <person name="Heiman D."/>
            <person name="Hepburn T."/>
            <person name="Howarth C."/>
            <person name="Jen D."/>
            <person name="Larson L."/>
            <person name="Lewis B."/>
            <person name="Mehta T."/>
            <person name="Park D."/>
            <person name="Pearson M."/>
            <person name="Roberts A."/>
            <person name="Saif S."/>
            <person name="Shenoy N."/>
            <person name="Sisk P."/>
            <person name="Stolte C."/>
            <person name="Sykes S."/>
            <person name="Walk T."/>
            <person name="White J."/>
            <person name="Yandava C."/>
            <person name="Burger G."/>
            <person name="Gray M.W."/>
            <person name="Holland P.W.H."/>
            <person name="King N."/>
            <person name="Lang F.B.F."/>
            <person name="Roger A.J."/>
            <person name="Ruiz-Trillo I."/>
            <person name="Lander E."/>
            <person name="Nusbaum C."/>
        </authorList>
    </citation>
    <scope>NUCLEOTIDE SEQUENCE [LARGE SCALE GENOMIC DNA]</scope>
    <source>
        <strain evidence="19">ATCC 38327</strain>
    </source>
</reference>
<feature type="domain" description="ATP-dependent DNA ligase family profile" evidence="17">
    <location>
        <begin position="538"/>
        <end position="674"/>
    </location>
</feature>
<name>A0A0L0RXF7_ALLM3</name>
<evidence type="ECO:0000313" key="19">
    <source>
        <dbReference type="Proteomes" id="UP000054350"/>
    </source>
</evidence>
<dbReference type="OMA" id="WIKYKRD"/>
<evidence type="ECO:0000256" key="16">
    <source>
        <dbReference type="SAM" id="MobiDB-lite"/>
    </source>
</evidence>
<evidence type="ECO:0000256" key="13">
    <source>
        <dbReference type="ARBA" id="ARBA00034003"/>
    </source>
</evidence>
<dbReference type="GO" id="GO:0006281">
    <property type="term" value="P:DNA repair"/>
    <property type="evidence" value="ECO:0007669"/>
    <property type="project" value="UniProtKB-KW"/>
</dbReference>
<keyword evidence="11" id="KW-0539">Nucleus</keyword>
<evidence type="ECO:0000259" key="17">
    <source>
        <dbReference type="PROSITE" id="PS50160"/>
    </source>
</evidence>
<feature type="region of interest" description="Disordered" evidence="16">
    <location>
        <begin position="136"/>
        <end position="188"/>
    </location>
</feature>
<dbReference type="STRING" id="578462.A0A0L0RXF7"/>
<proteinExistence type="inferred from homology"/>
<evidence type="ECO:0000256" key="11">
    <source>
        <dbReference type="ARBA" id="ARBA00023242"/>
    </source>
</evidence>
<dbReference type="InterPro" id="IPR012309">
    <property type="entry name" value="DNA_ligase_ATP-dep_C"/>
</dbReference>
<feature type="compositionally biased region" description="Acidic residues" evidence="16">
    <location>
        <begin position="155"/>
        <end position="168"/>
    </location>
</feature>
<dbReference type="GO" id="GO:0005739">
    <property type="term" value="C:mitochondrion"/>
    <property type="evidence" value="ECO:0007669"/>
    <property type="project" value="TreeGrafter"/>
</dbReference>
<evidence type="ECO:0000256" key="2">
    <source>
        <dbReference type="ARBA" id="ARBA00007572"/>
    </source>
</evidence>
<keyword evidence="12" id="KW-0131">Cell cycle</keyword>
<keyword evidence="6 14" id="KW-0547">Nucleotide-binding</keyword>
<feature type="region of interest" description="Disordered" evidence="16">
    <location>
        <begin position="770"/>
        <end position="805"/>
    </location>
</feature>
<keyword evidence="4" id="KW-0132">Cell division</keyword>
<feature type="region of interest" description="Disordered" evidence="16">
    <location>
        <begin position="22"/>
        <end position="48"/>
    </location>
</feature>
<dbReference type="FunFam" id="3.30.470.30:FF:000016">
    <property type="entry name" value="DNA ligase"/>
    <property type="match status" value="1"/>
</dbReference>
<dbReference type="Gene3D" id="1.10.3260.10">
    <property type="entry name" value="DNA ligase, ATP-dependent, N-terminal domain"/>
    <property type="match status" value="1"/>
</dbReference>
<dbReference type="GO" id="GO:0051301">
    <property type="term" value="P:cell division"/>
    <property type="evidence" value="ECO:0007669"/>
    <property type="project" value="UniProtKB-KW"/>
</dbReference>
<reference evidence="18 19" key="1">
    <citation type="submission" date="2009-11" db="EMBL/GenBank/DDBJ databases">
        <title>Annotation of Allomyces macrogynus ATCC 38327.</title>
        <authorList>
            <consortium name="The Broad Institute Genome Sequencing Platform"/>
            <person name="Russ C."/>
            <person name="Cuomo C."/>
            <person name="Burger G."/>
            <person name="Gray M.W."/>
            <person name="Holland P.W.H."/>
            <person name="King N."/>
            <person name="Lang F.B.F."/>
            <person name="Roger A.J."/>
            <person name="Ruiz-Trillo I."/>
            <person name="Young S.K."/>
            <person name="Zeng Q."/>
            <person name="Gargeya S."/>
            <person name="Fitzgerald M."/>
            <person name="Haas B."/>
            <person name="Abouelleil A."/>
            <person name="Alvarado L."/>
            <person name="Arachchi H.M."/>
            <person name="Berlin A."/>
            <person name="Chapman S.B."/>
            <person name="Gearin G."/>
            <person name="Goldberg J."/>
            <person name="Griggs A."/>
            <person name="Gujja S."/>
            <person name="Hansen M."/>
            <person name="Heiman D."/>
            <person name="Howarth C."/>
            <person name="Larimer J."/>
            <person name="Lui A."/>
            <person name="MacDonald P.J.P."/>
            <person name="McCowen C."/>
            <person name="Montmayeur A."/>
            <person name="Murphy C."/>
            <person name="Neiman D."/>
            <person name="Pearson M."/>
            <person name="Priest M."/>
            <person name="Roberts A."/>
            <person name="Saif S."/>
            <person name="Shea T."/>
            <person name="Sisk P."/>
            <person name="Stolte C."/>
            <person name="Sykes S."/>
            <person name="Wortman J."/>
            <person name="Nusbaum C."/>
            <person name="Birren B."/>
        </authorList>
    </citation>
    <scope>NUCLEOTIDE SEQUENCE [LARGE SCALE GENOMIC DNA]</scope>
    <source>
        <strain evidence="18 19">ATCC 38327</strain>
    </source>
</reference>
<comment type="catalytic activity">
    <reaction evidence="13 14">
        <text>ATP + (deoxyribonucleotide)n-3'-hydroxyl + 5'-phospho-(deoxyribonucleotide)m = (deoxyribonucleotide)n+m + AMP + diphosphate.</text>
        <dbReference type="EC" id="6.5.1.1"/>
    </reaction>
</comment>
<evidence type="ECO:0000256" key="15">
    <source>
        <dbReference type="RuleBase" id="RU004196"/>
    </source>
</evidence>
<accession>A0A0L0RXF7</accession>
<dbReference type="Gene3D" id="2.40.50.140">
    <property type="entry name" value="Nucleic acid-binding proteins"/>
    <property type="match status" value="1"/>
</dbReference>
<evidence type="ECO:0000256" key="9">
    <source>
        <dbReference type="ARBA" id="ARBA00023172"/>
    </source>
</evidence>
<protein>
    <recommendedName>
        <fullName evidence="14">DNA ligase</fullName>
        <ecNumber evidence="14">6.5.1.1</ecNumber>
    </recommendedName>
</protein>
<dbReference type="GO" id="GO:0005634">
    <property type="term" value="C:nucleus"/>
    <property type="evidence" value="ECO:0007669"/>
    <property type="project" value="UniProtKB-SubCell"/>
</dbReference>
<dbReference type="SUPFAM" id="SSF50249">
    <property type="entry name" value="Nucleic acid-binding proteins"/>
    <property type="match status" value="1"/>
</dbReference>
<comment type="subcellular location">
    <subcellularLocation>
        <location evidence="1">Nucleus</location>
    </subcellularLocation>
</comment>
<dbReference type="Gene3D" id="3.30.1490.70">
    <property type="match status" value="1"/>
</dbReference>
<dbReference type="FunFam" id="1.10.3260.10:FF:000001">
    <property type="entry name" value="DNA ligase"/>
    <property type="match status" value="1"/>
</dbReference>
<keyword evidence="19" id="KW-1185">Reference proteome</keyword>
<dbReference type="FunFam" id="2.40.50.140:FF:000062">
    <property type="entry name" value="DNA ligase"/>
    <property type="match status" value="1"/>
</dbReference>
<evidence type="ECO:0000256" key="8">
    <source>
        <dbReference type="ARBA" id="ARBA00022840"/>
    </source>
</evidence>
<evidence type="ECO:0000256" key="6">
    <source>
        <dbReference type="ARBA" id="ARBA00022741"/>
    </source>
</evidence>
<dbReference type="InterPro" id="IPR012310">
    <property type="entry name" value="DNA_ligase_ATP-dep_cent"/>
</dbReference>
<comment type="similarity">
    <text evidence="2 15">Belongs to the ATP-dependent DNA ligase family.</text>
</comment>
<dbReference type="AlphaFoldDB" id="A0A0L0RXF7"/>
<dbReference type="GO" id="GO:0071897">
    <property type="term" value="P:DNA biosynthetic process"/>
    <property type="evidence" value="ECO:0007669"/>
    <property type="project" value="InterPro"/>
</dbReference>
<evidence type="ECO:0000256" key="1">
    <source>
        <dbReference type="ARBA" id="ARBA00004123"/>
    </source>
</evidence>
<dbReference type="VEuPathDB" id="FungiDB:AMAG_00989"/>
<dbReference type="Pfam" id="PF01068">
    <property type="entry name" value="DNA_ligase_A_M"/>
    <property type="match status" value="1"/>
</dbReference>
<evidence type="ECO:0000256" key="14">
    <source>
        <dbReference type="RuleBase" id="RU000617"/>
    </source>
</evidence>
<evidence type="ECO:0000256" key="3">
    <source>
        <dbReference type="ARBA" id="ARBA00022598"/>
    </source>
</evidence>
<keyword evidence="5" id="KW-0235">DNA replication</keyword>
<dbReference type="Pfam" id="PF04675">
    <property type="entry name" value="DNA_ligase_A_N"/>
    <property type="match status" value="1"/>
</dbReference>
<dbReference type="Gene3D" id="3.30.470.30">
    <property type="entry name" value="DNA ligase/mRNA capping enzyme"/>
    <property type="match status" value="1"/>
</dbReference>
<dbReference type="InterPro" id="IPR000977">
    <property type="entry name" value="DNA_ligase_ATP-dep"/>
</dbReference>
<keyword evidence="8 14" id="KW-0067">ATP-binding</keyword>
<dbReference type="GO" id="GO:0005524">
    <property type="term" value="F:ATP binding"/>
    <property type="evidence" value="ECO:0007669"/>
    <property type="project" value="UniProtKB-KW"/>
</dbReference>
<dbReference type="InterPro" id="IPR036599">
    <property type="entry name" value="DNA_ligase_N_sf"/>
</dbReference>
<dbReference type="InterPro" id="IPR012308">
    <property type="entry name" value="DNA_ligase_ATP-dep_N"/>
</dbReference>
<dbReference type="EMBL" id="GG745328">
    <property type="protein sequence ID" value="KNE55052.1"/>
    <property type="molecule type" value="Genomic_DNA"/>
</dbReference>
<keyword evidence="10 14" id="KW-0234">DNA repair</keyword>
<evidence type="ECO:0000256" key="4">
    <source>
        <dbReference type="ARBA" id="ARBA00022618"/>
    </source>
</evidence>
<dbReference type="SUPFAM" id="SSF117018">
    <property type="entry name" value="ATP-dependent DNA ligase DNA-binding domain"/>
    <property type="match status" value="1"/>
</dbReference>
<dbReference type="CDD" id="cd07969">
    <property type="entry name" value="OBF_DNA_ligase_I"/>
    <property type="match status" value="1"/>
</dbReference>
<dbReference type="PROSITE" id="PS50160">
    <property type="entry name" value="DNA_LIGASE_A3"/>
    <property type="match status" value="1"/>
</dbReference>
<dbReference type="InterPro" id="IPR050191">
    <property type="entry name" value="ATP-dep_DNA_ligase"/>
</dbReference>
<dbReference type="SUPFAM" id="SSF56091">
    <property type="entry name" value="DNA ligase/mRNA capping enzyme, catalytic domain"/>
    <property type="match status" value="1"/>
</dbReference>
<dbReference type="GO" id="GO:1903461">
    <property type="term" value="P:Okazaki fragment processing involved in mitotic DNA replication"/>
    <property type="evidence" value="ECO:0007669"/>
    <property type="project" value="TreeGrafter"/>
</dbReference>
<dbReference type="PANTHER" id="PTHR45674">
    <property type="entry name" value="DNA LIGASE 1/3 FAMILY MEMBER"/>
    <property type="match status" value="1"/>
</dbReference>
<feature type="compositionally biased region" description="Basic and acidic residues" evidence="16">
    <location>
        <begin position="795"/>
        <end position="805"/>
    </location>
</feature>
<feature type="compositionally biased region" description="Polar residues" evidence="16">
    <location>
        <begin position="61"/>
        <end position="70"/>
    </location>
</feature>
<keyword evidence="7 14" id="KW-0227">DNA damage</keyword>
<evidence type="ECO:0000256" key="12">
    <source>
        <dbReference type="ARBA" id="ARBA00023306"/>
    </source>
</evidence>
<evidence type="ECO:0000256" key="5">
    <source>
        <dbReference type="ARBA" id="ARBA00022705"/>
    </source>
</evidence>
<evidence type="ECO:0000256" key="7">
    <source>
        <dbReference type="ARBA" id="ARBA00022763"/>
    </source>
</evidence>
<feature type="region of interest" description="Disordered" evidence="16">
    <location>
        <begin position="61"/>
        <end position="94"/>
    </location>
</feature>
<dbReference type="eggNOG" id="KOG0967">
    <property type="taxonomic scope" value="Eukaryota"/>
</dbReference>